<evidence type="ECO:0000313" key="5">
    <source>
        <dbReference type="EMBL" id="ADU21965.1"/>
    </source>
</evidence>
<dbReference type="InterPro" id="IPR050397">
    <property type="entry name" value="Env_Response_Regulators"/>
</dbReference>
<accession>E6UGC7</accession>
<dbReference type="PRINTS" id="PR00034">
    <property type="entry name" value="HTHCRP"/>
</dbReference>
<dbReference type="PROSITE" id="PS51063">
    <property type="entry name" value="HTH_CRP_2"/>
    <property type="match status" value="1"/>
</dbReference>
<keyword evidence="1" id="KW-0805">Transcription regulation</keyword>
<evidence type="ECO:0000256" key="1">
    <source>
        <dbReference type="ARBA" id="ARBA00023015"/>
    </source>
</evidence>
<organism evidence="5 6">
    <name type="scientific">Ruminococcus albus (strain ATCC 27210 / DSM 20455 / JCM 14654 / NCDO 2250 / 7)</name>
    <dbReference type="NCBI Taxonomy" id="697329"/>
    <lineage>
        <taxon>Bacteria</taxon>
        <taxon>Bacillati</taxon>
        <taxon>Bacillota</taxon>
        <taxon>Clostridia</taxon>
        <taxon>Eubacteriales</taxon>
        <taxon>Oscillospiraceae</taxon>
        <taxon>Ruminococcus</taxon>
    </lineage>
</organism>
<dbReference type="KEGG" id="ral:Rumal_1459"/>
<dbReference type="Gene3D" id="2.60.120.10">
    <property type="entry name" value="Jelly Rolls"/>
    <property type="match status" value="1"/>
</dbReference>
<dbReference type="EMBL" id="CP002403">
    <property type="protein sequence ID" value="ADU21965.1"/>
    <property type="molecule type" value="Genomic_DNA"/>
</dbReference>
<dbReference type="InterPro" id="IPR000595">
    <property type="entry name" value="cNMP-bd_dom"/>
</dbReference>
<dbReference type="Pfam" id="PF00027">
    <property type="entry name" value="cNMP_binding"/>
    <property type="match status" value="1"/>
</dbReference>
<feature type="domain" description="HTH crp-type" evidence="4">
    <location>
        <begin position="149"/>
        <end position="215"/>
    </location>
</feature>
<dbReference type="Gene3D" id="1.10.10.10">
    <property type="entry name" value="Winged helix-like DNA-binding domain superfamily/Winged helix DNA-binding domain"/>
    <property type="match status" value="1"/>
</dbReference>
<dbReference type="Pfam" id="PF13545">
    <property type="entry name" value="HTH_Crp_2"/>
    <property type="match status" value="1"/>
</dbReference>
<evidence type="ECO:0000313" key="6">
    <source>
        <dbReference type="Proteomes" id="UP000006919"/>
    </source>
</evidence>
<dbReference type="AlphaFoldDB" id="E6UGC7"/>
<dbReference type="Proteomes" id="UP000006919">
    <property type="component" value="Chromosome"/>
</dbReference>
<dbReference type="CDD" id="cd00092">
    <property type="entry name" value="HTH_CRP"/>
    <property type="match status" value="1"/>
</dbReference>
<dbReference type="STRING" id="697329.Rumal_1459"/>
<dbReference type="GO" id="GO:0005829">
    <property type="term" value="C:cytosol"/>
    <property type="evidence" value="ECO:0007669"/>
    <property type="project" value="TreeGrafter"/>
</dbReference>
<dbReference type="GO" id="GO:0003677">
    <property type="term" value="F:DNA binding"/>
    <property type="evidence" value="ECO:0007669"/>
    <property type="project" value="UniProtKB-KW"/>
</dbReference>
<dbReference type="GO" id="GO:0003700">
    <property type="term" value="F:DNA-binding transcription factor activity"/>
    <property type="evidence" value="ECO:0007669"/>
    <property type="project" value="TreeGrafter"/>
</dbReference>
<dbReference type="InterPro" id="IPR012318">
    <property type="entry name" value="HTH_CRP"/>
</dbReference>
<dbReference type="InterPro" id="IPR014710">
    <property type="entry name" value="RmlC-like_jellyroll"/>
</dbReference>
<name>E6UGC7_RUMA7</name>
<dbReference type="PANTHER" id="PTHR24567:SF74">
    <property type="entry name" value="HTH-TYPE TRANSCRIPTIONAL REGULATOR ARCR"/>
    <property type="match status" value="1"/>
</dbReference>
<evidence type="ECO:0000256" key="3">
    <source>
        <dbReference type="ARBA" id="ARBA00023163"/>
    </source>
</evidence>
<reference evidence="5 6" key="1">
    <citation type="journal article" date="2011" name="J. Bacteriol.">
        <title>Complete genome of the cellulolytic ruminal bacterium Ruminococcus albus 7.</title>
        <authorList>
            <person name="Suen G."/>
            <person name="Stevenson D.M."/>
            <person name="Bruce D.C."/>
            <person name="Chertkov O."/>
            <person name="Copeland A."/>
            <person name="Cheng J.F."/>
            <person name="Detter C."/>
            <person name="Detter J.C."/>
            <person name="Goodwin L.A."/>
            <person name="Han C.S."/>
            <person name="Hauser L.J."/>
            <person name="Ivanova N.N."/>
            <person name="Kyrpides N.C."/>
            <person name="Land M.L."/>
            <person name="Lapidus A."/>
            <person name="Lucas S."/>
            <person name="Ovchinnikova G."/>
            <person name="Pitluck S."/>
            <person name="Tapia R."/>
            <person name="Woyke T."/>
            <person name="Boyum J."/>
            <person name="Mead D."/>
            <person name="Weimer P.J."/>
        </authorList>
    </citation>
    <scope>NUCLEOTIDE SEQUENCE [LARGE SCALE GENOMIC DNA]</scope>
    <source>
        <strain evidence="6">ATCC 27210 / DSM 20455 / JCM 14654 / NCDO 2250 / 7</strain>
    </source>
</reference>
<dbReference type="InterPro" id="IPR036388">
    <property type="entry name" value="WH-like_DNA-bd_sf"/>
</dbReference>
<keyword evidence="3" id="KW-0804">Transcription</keyword>
<dbReference type="SUPFAM" id="SSF46785">
    <property type="entry name" value="Winged helix' DNA-binding domain"/>
    <property type="match status" value="1"/>
</dbReference>
<dbReference type="SMART" id="SM00419">
    <property type="entry name" value="HTH_CRP"/>
    <property type="match status" value="1"/>
</dbReference>
<keyword evidence="2" id="KW-0238">DNA-binding</keyword>
<sequence length="222" mass="24951">MGSTQEILKTLLPFWDGIEESDRSLICENTVSHSFTAGETIHRGQECSGVIIVRSGCLRVYILSENGKDITLYRLFPGDICMLSASCVLDSITFDVSIDAEENSRCIIIGGSVFDTLSNKYKDIRIFSLETAVSRFSDVMWVMQQILFMSMDKRLAVFLIDEAARNKTDEIMLTHEQIARYIGSAREVVSRTLKYLSSEGLVEVSRKGIRIIDKAGLRELTN</sequence>
<dbReference type="InterPro" id="IPR018490">
    <property type="entry name" value="cNMP-bd_dom_sf"/>
</dbReference>
<dbReference type="SUPFAM" id="SSF51206">
    <property type="entry name" value="cAMP-binding domain-like"/>
    <property type="match status" value="1"/>
</dbReference>
<dbReference type="InterPro" id="IPR036390">
    <property type="entry name" value="WH_DNA-bd_sf"/>
</dbReference>
<gene>
    <name evidence="5" type="ordered locus">Rumal_1459</name>
</gene>
<evidence type="ECO:0000256" key="2">
    <source>
        <dbReference type="ARBA" id="ARBA00023125"/>
    </source>
</evidence>
<dbReference type="eggNOG" id="COG0664">
    <property type="taxonomic scope" value="Bacteria"/>
</dbReference>
<dbReference type="RefSeq" id="WP_013498133.1">
    <property type="nucleotide sequence ID" value="NC_014833.1"/>
</dbReference>
<dbReference type="PANTHER" id="PTHR24567">
    <property type="entry name" value="CRP FAMILY TRANSCRIPTIONAL REGULATORY PROTEIN"/>
    <property type="match status" value="1"/>
</dbReference>
<proteinExistence type="predicted"/>
<dbReference type="HOGENOM" id="CLU_075053_7_2_9"/>
<dbReference type="CDD" id="cd00038">
    <property type="entry name" value="CAP_ED"/>
    <property type="match status" value="1"/>
</dbReference>
<protein>
    <submittedName>
        <fullName evidence="5">Transcriptional regulator, Crp/Fnr family</fullName>
    </submittedName>
</protein>
<evidence type="ECO:0000259" key="4">
    <source>
        <dbReference type="PROSITE" id="PS51063"/>
    </source>
</evidence>